<reference evidence="4 5" key="1">
    <citation type="journal article" date="2007" name="Proc. Natl. Acad. Sci. U.S.A.">
        <title>The genome of Syntrophus aciditrophicus: life at the thermodynamic limit of microbial growth.</title>
        <authorList>
            <person name="McInerney M.J."/>
            <person name="Rohlin L."/>
            <person name="Mouttaki H."/>
            <person name="Kim U."/>
            <person name="Krupp R.S."/>
            <person name="Rios-Hernandez L."/>
            <person name="Sieber J."/>
            <person name="Struchtemeyer C.G."/>
            <person name="Bhattacharyya A."/>
            <person name="Campbell J.W."/>
            <person name="Gunsalus R.P."/>
        </authorList>
    </citation>
    <scope>NUCLEOTIDE SEQUENCE [LARGE SCALE GENOMIC DNA]</scope>
    <source>
        <strain evidence="4 5">SB</strain>
    </source>
</reference>
<evidence type="ECO:0000256" key="1">
    <source>
        <dbReference type="PIRSR" id="PIRSR037031-50"/>
    </source>
</evidence>
<protein>
    <submittedName>
        <fullName evidence="4">Glutaredoxin-like protein</fullName>
    </submittedName>
</protein>
<keyword evidence="2" id="KW-1015">Disulfide bond</keyword>
<feature type="domain" description="Thioredoxin-like fold" evidence="3">
    <location>
        <begin position="1"/>
        <end position="76"/>
    </location>
</feature>
<dbReference type="EMBL" id="CP000252">
    <property type="protein sequence ID" value="ABC78816.1"/>
    <property type="molecule type" value="Genomic_DNA"/>
</dbReference>
<evidence type="ECO:0000256" key="2">
    <source>
        <dbReference type="PIRSR" id="PIRSR037031-51"/>
    </source>
</evidence>
<dbReference type="InterPro" id="IPR012336">
    <property type="entry name" value="Thioredoxin-like_fold"/>
</dbReference>
<dbReference type="InterPro" id="IPR036249">
    <property type="entry name" value="Thioredoxin-like_sf"/>
</dbReference>
<accession>Q2LXK8</accession>
<proteinExistence type="predicted"/>
<name>Q2LXK8_SYNAS</name>
<dbReference type="Gene3D" id="3.40.30.10">
    <property type="entry name" value="Glutaredoxin"/>
    <property type="match status" value="1"/>
</dbReference>
<feature type="active site" description="Nucleophile" evidence="1">
    <location>
        <position position="13"/>
    </location>
</feature>
<dbReference type="SUPFAM" id="SSF52833">
    <property type="entry name" value="Thioredoxin-like"/>
    <property type="match status" value="1"/>
</dbReference>
<dbReference type="AlphaFoldDB" id="Q2LXK8"/>
<dbReference type="Pfam" id="PF13192">
    <property type="entry name" value="Thioredoxin_3"/>
    <property type="match status" value="1"/>
</dbReference>
<feature type="active site" description="Nucleophile" evidence="1">
    <location>
        <position position="10"/>
    </location>
</feature>
<keyword evidence="5" id="KW-1185">Reference proteome</keyword>
<dbReference type="PIRSF" id="PIRSF037031">
    <property type="entry name" value="Redox_disulphide_2"/>
    <property type="match status" value="1"/>
</dbReference>
<feature type="disulfide bond" description="Redox-active" evidence="2">
    <location>
        <begin position="10"/>
        <end position="13"/>
    </location>
</feature>
<dbReference type="InterPro" id="IPR005243">
    <property type="entry name" value="THIRX-like_proc"/>
</dbReference>
<dbReference type="OrthoDB" id="9800630at2"/>
<gene>
    <name evidence="4" type="ORF">SYN_00338</name>
</gene>
<dbReference type="NCBIfam" id="TIGR00412">
    <property type="entry name" value="redox_disulf_2"/>
    <property type="match status" value="1"/>
</dbReference>
<dbReference type="Proteomes" id="UP000001933">
    <property type="component" value="Chromosome"/>
</dbReference>
<evidence type="ECO:0000259" key="3">
    <source>
        <dbReference type="Pfam" id="PF13192"/>
    </source>
</evidence>
<dbReference type="RefSeq" id="WP_011418832.1">
    <property type="nucleotide sequence ID" value="NC_007759.1"/>
</dbReference>
<evidence type="ECO:0000313" key="4">
    <source>
        <dbReference type="EMBL" id="ABC78816.1"/>
    </source>
</evidence>
<dbReference type="eggNOG" id="COG0526">
    <property type="taxonomic scope" value="Bacteria"/>
</dbReference>
<dbReference type="STRING" id="56780.SYN_00338"/>
<dbReference type="PANTHER" id="PTHR36450">
    <property type="entry name" value="THIOREDOXIN"/>
    <property type="match status" value="1"/>
</dbReference>
<dbReference type="PANTHER" id="PTHR36450:SF1">
    <property type="entry name" value="THIOREDOXIN"/>
    <property type="match status" value="1"/>
</dbReference>
<sequence length="81" mass="8842">MKIKVLGPGCARCNQTEQLIRETVAEAGVDAEIEKVTEVMKIAQYGVFGTPAVVIDEEVKSVGKIPRKEEILAWIKEKSAA</sequence>
<dbReference type="KEGG" id="sat:SYN_00338"/>
<keyword evidence="2" id="KW-0676">Redox-active center</keyword>
<dbReference type="HOGENOM" id="CLU_090389_18_2_7"/>
<dbReference type="InParanoid" id="Q2LXK8"/>
<organism evidence="4 5">
    <name type="scientific">Syntrophus aciditrophicus (strain SB)</name>
    <dbReference type="NCBI Taxonomy" id="56780"/>
    <lineage>
        <taxon>Bacteria</taxon>
        <taxon>Pseudomonadati</taxon>
        <taxon>Thermodesulfobacteriota</taxon>
        <taxon>Syntrophia</taxon>
        <taxon>Syntrophales</taxon>
        <taxon>Syntrophaceae</taxon>
        <taxon>Syntrophus</taxon>
    </lineage>
</organism>
<evidence type="ECO:0000313" key="5">
    <source>
        <dbReference type="Proteomes" id="UP000001933"/>
    </source>
</evidence>